<dbReference type="EMBL" id="MU971578">
    <property type="protein sequence ID" value="KAK9233825.1"/>
    <property type="molecule type" value="Genomic_DNA"/>
</dbReference>
<reference evidence="2" key="1">
    <citation type="journal article" date="2024" name="Front. Bioeng. Biotechnol.">
        <title>Genome-scale model development and genomic sequencing of the oleaginous clade Lipomyces.</title>
        <authorList>
            <person name="Czajka J.J."/>
            <person name="Han Y."/>
            <person name="Kim J."/>
            <person name="Mondo S.J."/>
            <person name="Hofstad B.A."/>
            <person name="Robles A."/>
            <person name="Haridas S."/>
            <person name="Riley R."/>
            <person name="LaButti K."/>
            <person name="Pangilinan J."/>
            <person name="Andreopoulos W."/>
            <person name="Lipzen A."/>
            <person name="Yan J."/>
            <person name="Wang M."/>
            <person name="Ng V."/>
            <person name="Grigoriev I.V."/>
            <person name="Spatafora J.W."/>
            <person name="Magnuson J.K."/>
            <person name="Baker S.E."/>
            <person name="Pomraning K.R."/>
        </authorList>
    </citation>
    <scope>NUCLEOTIDE SEQUENCE [LARGE SCALE GENOMIC DNA]</scope>
    <source>
        <strain evidence="2">CBS 7786</strain>
    </source>
</reference>
<evidence type="ECO:0000313" key="1">
    <source>
        <dbReference type="EMBL" id="KAK9233825.1"/>
    </source>
</evidence>
<keyword evidence="1" id="KW-0378">Hydrolase</keyword>
<gene>
    <name evidence="1" type="ORF">V1525DRAFT_351258</name>
</gene>
<proteinExistence type="predicted"/>
<sequence length="299" mass="33620">MPRNRSVGRDVHICLFSEPDKPLGGMISNPSVTQKNFFSMLAIFIVATGPYRVTQRSTGVDLLPTDEPLQPGHYDIRPYSRRDKIYVSEELCITRVLSKTITGRDDFFRAGVRERDKKCVITGTVNPEVILDEWSGFEAAHIFPLSSEEHWIQQGYSQCITNKVSMQDTGINSCQNGLLMLSNVHQKFDSFRFSINPDDGYKITCFDLDAFNIGGRTLDPICRESESEVGARDQLLRWHFRQAVLANMRGAGEPSFELDFPPGSDMMGEIRSGPEPGKRMEAELFSRLNGISVVQRGGD</sequence>
<keyword evidence="1" id="KW-0540">Nuclease</keyword>
<keyword evidence="2" id="KW-1185">Reference proteome</keyword>
<protein>
    <submittedName>
        <fullName evidence="1">HNH endonuclease-domain-containing protein</fullName>
    </submittedName>
</protein>
<name>A0ACC3SQG9_LIPKO</name>
<evidence type="ECO:0000313" key="2">
    <source>
        <dbReference type="Proteomes" id="UP001433508"/>
    </source>
</evidence>
<organism evidence="1 2">
    <name type="scientific">Lipomyces kononenkoae</name>
    <name type="common">Yeast</name>
    <dbReference type="NCBI Taxonomy" id="34357"/>
    <lineage>
        <taxon>Eukaryota</taxon>
        <taxon>Fungi</taxon>
        <taxon>Dikarya</taxon>
        <taxon>Ascomycota</taxon>
        <taxon>Saccharomycotina</taxon>
        <taxon>Lipomycetes</taxon>
        <taxon>Lipomycetales</taxon>
        <taxon>Lipomycetaceae</taxon>
        <taxon>Lipomyces</taxon>
    </lineage>
</organism>
<accession>A0ACC3SQG9</accession>
<keyword evidence="1" id="KW-0255">Endonuclease</keyword>
<dbReference type="Proteomes" id="UP001433508">
    <property type="component" value="Unassembled WGS sequence"/>
</dbReference>
<comment type="caution">
    <text evidence="1">The sequence shown here is derived from an EMBL/GenBank/DDBJ whole genome shotgun (WGS) entry which is preliminary data.</text>
</comment>